<dbReference type="Pfam" id="PF05728">
    <property type="entry name" value="UPF0227"/>
    <property type="match status" value="1"/>
</dbReference>
<proteinExistence type="predicted"/>
<organism evidence="1 2">
    <name type="scientific">Candidatus Parabacteroides intestinigallinarum</name>
    <dbReference type="NCBI Taxonomy" id="2838722"/>
    <lineage>
        <taxon>Bacteria</taxon>
        <taxon>Pseudomonadati</taxon>
        <taxon>Bacteroidota</taxon>
        <taxon>Bacteroidia</taxon>
        <taxon>Bacteroidales</taxon>
        <taxon>Tannerellaceae</taxon>
        <taxon>Parabacteroides</taxon>
    </lineage>
</organism>
<dbReference type="InterPro" id="IPR029058">
    <property type="entry name" value="AB_hydrolase_fold"/>
</dbReference>
<reference evidence="1" key="2">
    <citation type="submission" date="2021-04" db="EMBL/GenBank/DDBJ databases">
        <authorList>
            <person name="Gilroy R."/>
        </authorList>
    </citation>
    <scope>NUCLEOTIDE SEQUENCE</scope>
    <source>
        <strain evidence="1">ChiHecec2B26-12326</strain>
    </source>
</reference>
<dbReference type="AlphaFoldDB" id="A0A9D1XTR9"/>
<reference evidence="1" key="1">
    <citation type="journal article" date="2021" name="PeerJ">
        <title>Extensive microbial diversity within the chicken gut microbiome revealed by metagenomics and culture.</title>
        <authorList>
            <person name="Gilroy R."/>
            <person name="Ravi A."/>
            <person name="Getino M."/>
            <person name="Pursley I."/>
            <person name="Horton D.L."/>
            <person name="Alikhan N.F."/>
            <person name="Baker D."/>
            <person name="Gharbi K."/>
            <person name="Hall N."/>
            <person name="Watson M."/>
            <person name="Adriaenssens E.M."/>
            <person name="Foster-Nyarko E."/>
            <person name="Jarju S."/>
            <person name="Secka A."/>
            <person name="Antonio M."/>
            <person name="Oren A."/>
            <person name="Chaudhuri R.R."/>
            <person name="La Ragione R."/>
            <person name="Hildebrand F."/>
            <person name="Pallen M.J."/>
        </authorList>
    </citation>
    <scope>NUCLEOTIDE SEQUENCE</scope>
    <source>
        <strain evidence="1">ChiHecec2B26-12326</strain>
    </source>
</reference>
<accession>A0A9D1XTR9</accession>
<dbReference type="InterPro" id="IPR008886">
    <property type="entry name" value="UPF0227/Esterase_YqiA"/>
</dbReference>
<evidence type="ECO:0008006" key="3">
    <source>
        <dbReference type="Google" id="ProtNLM"/>
    </source>
</evidence>
<sequence>MGEDYKAATRDGHDLKLVYLHGFGSSAASGTVKTLKELLPEFDVVAPDIPVDPAEALPFLRRLCMNEVPDVIVGTSMGGMYTQQMRGYKRICVNPAFEMSKKSKVLRIGTHEYFKPRKDDATHFEITAEIIRHHAEMEECQFDGITDEDREQVWGLFADNDRQVDGEAVFREHYNQVVHFHGEHRMDEDVIRKVLVPLIREICM</sequence>
<evidence type="ECO:0000313" key="2">
    <source>
        <dbReference type="Proteomes" id="UP000823847"/>
    </source>
</evidence>
<dbReference type="Proteomes" id="UP000823847">
    <property type="component" value="Unassembled WGS sequence"/>
</dbReference>
<protein>
    <recommendedName>
        <fullName evidence="3">Esterase</fullName>
    </recommendedName>
</protein>
<dbReference type="Gene3D" id="3.40.50.1820">
    <property type="entry name" value="alpha/beta hydrolase"/>
    <property type="match status" value="1"/>
</dbReference>
<comment type="caution">
    <text evidence="1">The sequence shown here is derived from an EMBL/GenBank/DDBJ whole genome shotgun (WGS) entry which is preliminary data.</text>
</comment>
<evidence type="ECO:0000313" key="1">
    <source>
        <dbReference type="EMBL" id="HIX87171.1"/>
    </source>
</evidence>
<dbReference type="EMBL" id="DXEN01000082">
    <property type="protein sequence ID" value="HIX87171.1"/>
    <property type="molecule type" value="Genomic_DNA"/>
</dbReference>
<gene>
    <name evidence="1" type="ORF">H9848_11285</name>
</gene>
<name>A0A9D1XTR9_9BACT</name>
<dbReference type="SUPFAM" id="SSF53474">
    <property type="entry name" value="alpha/beta-Hydrolases"/>
    <property type="match status" value="1"/>
</dbReference>